<dbReference type="EMBL" id="JAQGDS010000012">
    <property type="protein sequence ID" value="KAJ6256880.1"/>
    <property type="molecule type" value="Genomic_DNA"/>
</dbReference>
<gene>
    <name evidence="2" type="ORF">Dda_8750</name>
</gene>
<organism evidence="2 3">
    <name type="scientific">Drechslerella dactyloides</name>
    <name type="common">Nematode-trapping fungus</name>
    <name type="synonym">Arthrobotrys dactyloides</name>
    <dbReference type="NCBI Taxonomy" id="74499"/>
    <lineage>
        <taxon>Eukaryota</taxon>
        <taxon>Fungi</taxon>
        <taxon>Dikarya</taxon>
        <taxon>Ascomycota</taxon>
        <taxon>Pezizomycotina</taxon>
        <taxon>Orbiliomycetes</taxon>
        <taxon>Orbiliales</taxon>
        <taxon>Orbiliaceae</taxon>
        <taxon>Drechslerella</taxon>
    </lineage>
</organism>
<dbReference type="Proteomes" id="UP001221413">
    <property type="component" value="Unassembled WGS sequence"/>
</dbReference>
<accession>A0AAD6IQV7</accession>
<evidence type="ECO:0000256" key="1">
    <source>
        <dbReference type="SAM" id="MobiDB-lite"/>
    </source>
</evidence>
<keyword evidence="3" id="KW-1185">Reference proteome</keyword>
<reference evidence="2" key="1">
    <citation type="submission" date="2023-01" db="EMBL/GenBank/DDBJ databases">
        <title>The chitinases involved in constricting ring structure development in the nematode-trapping fungus Drechslerella dactyloides.</title>
        <authorList>
            <person name="Wang R."/>
            <person name="Zhang L."/>
            <person name="Tang P."/>
            <person name="Li S."/>
            <person name="Liang L."/>
        </authorList>
    </citation>
    <scope>NUCLEOTIDE SEQUENCE</scope>
    <source>
        <strain evidence="2">YMF1.00031</strain>
    </source>
</reference>
<sequence length="98" mass="11578">MPRCQKALNRDIHEAITEEREQISDTIETLRRNREQSDSPTEDSQRIEQLSDDCKILMRQSSTLYDQFVISEERRQQMHVAYGRLAQIWLKKGLLSNA</sequence>
<name>A0AAD6IQV7_DREDA</name>
<feature type="compositionally biased region" description="Basic and acidic residues" evidence="1">
    <location>
        <begin position="8"/>
        <end position="37"/>
    </location>
</feature>
<evidence type="ECO:0000313" key="2">
    <source>
        <dbReference type="EMBL" id="KAJ6256880.1"/>
    </source>
</evidence>
<proteinExistence type="predicted"/>
<dbReference type="AlphaFoldDB" id="A0AAD6IQV7"/>
<protein>
    <submittedName>
        <fullName evidence="2">Uncharacterized protein</fullName>
    </submittedName>
</protein>
<comment type="caution">
    <text evidence="2">The sequence shown here is derived from an EMBL/GenBank/DDBJ whole genome shotgun (WGS) entry which is preliminary data.</text>
</comment>
<feature type="region of interest" description="Disordered" evidence="1">
    <location>
        <begin position="1"/>
        <end position="48"/>
    </location>
</feature>
<evidence type="ECO:0000313" key="3">
    <source>
        <dbReference type="Proteomes" id="UP001221413"/>
    </source>
</evidence>